<keyword evidence="2" id="KW-1185">Reference proteome</keyword>
<dbReference type="AlphaFoldDB" id="A0A0R2ABP3"/>
<evidence type="ECO:0008006" key="3">
    <source>
        <dbReference type="Google" id="ProtNLM"/>
    </source>
</evidence>
<dbReference type="STRING" id="1423813.FC26_GL001704"/>
<dbReference type="OrthoDB" id="2323139at2"/>
<sequence length="92" mass="10115">MTKPLPSERILGEFSTRKTGNSLILTVPVTAGVPEGQKFILKAKSDGSLEYVVADQNPWTSGEYDNIDFRAELNDVGNFGNESPVGKENIEW</sequence>
<proteinExistence type="predicted"/>
<protein>
    <recommendedName>
        <fullName evidence="3">AbrB family transcriptional regulator</fullName>
    </recommendedName>
</protein>
<reference evidence="1 2" key="1">
    <citation type="journal article" date="2015" name="Genome Announc.">
        <title>Expanding the biotechnology potential of lactobacilli through comparative genomics of 213 strains and associated genera.</title>
        <authorList>
            <person name="Sun Z."/>
            <person name="Harris H.M."/>
            <person name="McCann A."/>
            <person name="Guo C."/>
            <person name="Argimon S."/>
            <person name="Zhang W."/>
            <person name="Yang X."/>
            <person name="Jeffery I.B."/>
            <person name="Cooney J.C."/>
            <person name="Kagawa T.F."/>
            <person name="Liu W."/>
            <person name="Song Y."/>
            <person name="Salvetti E."/>
            <person name="Wrobel A."/>
            <person name="Rasinkangas P."/>
            <person name="Parkhill J."/>
            <person name="Rea M.C."/>
            <person name="O'Sullivan O."/>
            <person name="Ritari J."/>
            <person name="Douillard F.P."/>
            <person name="Paul Ross R."/>
            <person name="Yang R."/>
            <person name="Briner A.E."/>
            <person name="Felis G.E."/>
            <person name="de Vos W.M."/>
            <person name="Barrangou R."/>
            <person name="Klaenhammer T.R."/>
            <person name="Caufield P.W."/>
            <person name="Cui Y."/>
            <person name="Zhang H."/>
            <person name="O'Toole P.W."/>
        </authorList>
    </citation>
    <scope>NUCLEOTIDE SEQUENCE [LARGE SCALE GENOMIC DNA]</scope>
    <source>
        <strain evidence="1 2">DSM 20634</strain>
    </source>
</reference>
<dbReference type="EMBL" id="AYYY01000025">
    <property type="protein sequence ID" value="KRM61627.1"/>
    <property type="molecule type" value="Genomic_DNA"/>
</dbReference>
<comment type="caution">
    <text evidence="1">The sequence shown here is derived from an EMBL/GenBank/DDBJ whole genome shotgun (WGS) entry which is preliminary data.</text>
</comment>
<gene>
    <name evidence="1" type="ORF">FC26_GL001704</name>
</gene>
<name>A0A0R2ABP3_9LACO</name>
<organism evidence="1 2">
    <name type="scientific">Paucilactobacillus vaccinostercus DSM 20634</name>
    <dbReference type="NCBI Taxonomy" id="1423813"/>
    <lineage>
        <taxon>Bacteria</taxon>
        <taxon>Bacillati</taxon>
        <taxon>Bacillota</taxon>
        <taxon>Bacilli</taxon>
        <taxon>Lactobacillales</taxon>
        <taxon>Lactobacillaceae</taxon>
        <taxon>Paucilactobacillus</taxon>
    </lineage>
</organism>
<dbReference type="RefSeq" id="WP_057778941.1">
    <property type="nucleotide sequence ID" value="NZ_AYYY01000025.1"/>
</dbReference>
<dbReference type="PATRIC" id="fig|1423813.3.peg.1731"/>
<evidence type="ECO:0000313" key="2">
    <source>
        <dbReference type="Proteomes" id="UP000051733"/>
    </source>
</evidence>
<accession>A0A0R2ABP3</accession>
<evidence type="ECO:0000313" key="1">
    <source>
        <dbReference type="EMBL" id="KRM61627.1"/>
    </source>
</evidence>
<dbReference type="Proteomes" id="UP000051733">
    <property type="component" value="Unassembled WGS sequence"/>
</dbReference>